<feature type="non-terminal residue" evidence="1">
    <location>
        <position position="75"/>
    </location>
</feature>
<protein>
    <submittedName>
        <fullName evidence="1">Uncharacterized protein</fullName>
    </submittedName>
</protein>
<sequence length="75" mass="8378">MATRPQPWGCMSHFFSIEEGGAGGCSTTCQHNEVLPGQNKRKVGGLLRHSIYNLKKVARLPSKDRREVLDVLKKN</sequence>
<comment type="caution">
    <text evidence="1">The sequence shown here is derived from an EMBL/GenBank/DDBJ whole genome shotgun (WGS) entry which is preliminary data.</text>
</comment>
<dbReference type="AlphaFoldDB" id="A0A392TKJ3"/>
<evidence type="ECO:0000313" key="2">
    <source>
        <dbReference type="Proteomes" id="UP000265520"/>
    </source>
</evidence>
<dbReference type="Proteomes" id="UP000265520">
    <property type="component" value="Unassembled WGS sequence"/>
</dbReference>
<dbReference type="EMBL" id="LXQA010600475">
    <property type="protein sequence ID" value="MCI61468.1"/>
    <property type="molecule type" value="Genomic_DNA"/>
</dbReference>
<organism evidence="1 2">
    <name type="scientific">Trifolium medium</name>
    <dbReference type="NCBI Taxonomy" id="97028"/>
    <lineage>
        <taxon>Eukaryota</taxon>
        <taxon>Viridiplantae</taxon>
        <taxon>Streptophyta</taxon>
        <taxon>Embryophyta</taxon>
        <taxon>Tracheophyta</taxon>
        <taxon>Spermatophyta</taxon>
        <taxon>Magnoliopsida</taxon>
        <taxon>eudicotyledons</taxon>
        <taxon>Gunneridae</taxon>
        <taxon>Pentapetalae</taxon>
        <taxon>rosids</taxon>
        <taxon>fabids</taxon>
        <taxon>Fabales</taxon>
        <taxon>Fabaceae</taxon>
        <taxon>Papilionoideae</taxon>
        <taxon>50 kb inversion clade</taxon>
        <taxon>NPAAA clade</taxon>
        <taxon>Hologalegina</taxon>
        <taxon>IRL clade</taxon>
        <taxon>Trifolieae</taxon>
        <taxon>Trifolium</taxon>
    </lineage>
</organism>
<proteinExistence type="predicted"/>
<keyword evidence="2" id="KW-1185">Reference proteome</keyword>
<reference evidence="1 2" key="1">
    <citation type="journal article" date="2018" name="Front. Plant Sci.">
        <title>Red Clover (Trifolium pratense) and Zigzag Clover (T. medium) - A Picture of Genomic Similarities and Differences.</title>
        <authorList>
            <person name="Dluhosova J."/>
            <person name="Istvanek J."/>
            <person name="Nedelnik J."/>
            <person name="Repkova J."/>
        </authorList>
    </citation>
    <scope>NUCLEOTIDE SEQUENCE [LARGE SCALE GENOMIC DNA]</scope>
    <source>
        <strain evidence="2">cv. 10/8</strain>
        <tissue evidence="1">Leaf</tissue>
    </source>
</reference>
<name>A0A392TKJ3_9FABA</name>
<accession>A0A392TKJ3</accession>
<evidence type="ECO:0000313" key="1">
    <source>
        <dbReference type="EMBL" id="MCI61468.1"/>
    </source>
</evidence>